<comment type="caution">
    <text evidence="2">The sequence shown here is derived from an EMBL/GenBank/DDBJ whole genome shotgun (WGS) entry which is preliminary data.</text>
</comment>
<feature type="region of interest" description="Disordered" evidence="1">
    <location>
        <begin position="134"/>
        <end position="169"/>
    </location>
</feature>
<feature type="compositionally biased region" description="Basic and acidic residues" evidence="1">
    <location>
        <begin position="268"/>
        <end position="281"/>
    </location>
</feature>
<proteinExistence type="predicted"/>
<dbReference type="Proteomes" id="UP000823388">
    <property type="component" value="Chromosome 4K"/>
</dbReference>
<dbReference type="OrthoDB" id="1743397at2759"/>
<name>A0A8T0TJX0_PANVG</name>
<dbReference type="EMBL" id="CM029043">
    <property type="protein sequence ID" value="KAG2612201.1"/>
    <property type="molecule type" value="Genomic_DNA"/>
</dbReference>
<gene>
    <name evidence="2" type="ORF">PVAP13_4KG230405</name>
</gene>
<dbReference type="EMBL" id="CM029043">
    <property type="protein sequence ID" value="KAG2612202.1"/>
    <property type="molecule type" value="Genomic_DNA"/>
</dbReference>
<organism evidence="2 3">
    <name type="scientific">Panicum virgatum</name>
    <name type="common">Blackwell switchgrass</name>
    <dbReference type="NCBI Taxonomy" id="38727"/>
    <lineage>
        <taxon>Eukaryota</taxon>
        <taxon>Viridiplantae</taxon>
        <taxon>Streptophyta</taxon>
        <taxon>Embryophyta</taxon>
        <taxon>Tracheophyta</taxon>
        <taxon>Spermatophyta</taxon>
        <taxon>Magnoliopsida</taxon>
        <taxon>Liliopsida</taxon>
        <taxon>Poales</taxon>
        <taxon>Poaceae</taxon>
        <taxon>PACMAD clade</taxon>
        <taxon>Panicoideae</taxon>
        <taxon>Panicodae</taxon>
        <taxon>Paniceae</taxon>
        <taxon>Panicinae</taxon>
        <taxon>Panicum</taxon>
        <taxon>Panicum sect. Hiantes</taxon>
    </lineage>
</organism>
<feature type="compositionally biased region" description="Low complexity" evidence="1">
    <location>
        <begin position="78"/>
        <end position="91"/>
    </location>
</feature>
<feature type="region of interest" description="Disordered" evidence="1">
    <location>
        <begin position="259"/>
        <end position="281"/>
    </location>
</feature>
<evidence type="ECO:0000256" key="1">
    <source>
        <dbReference type="SAM" id="MobiDB-lite"/>
    </source>
</evidence>
<protein>
    <submittedName>
        <fullName evidence="2">Uncharacterized protein</fullName>
    </submittedName>
</protein>
<reference evidence="2" key="1">
    <citation type="submission" date="2020-05" db="EMBL/GenBank/DDBJ databases">
        <title>WGS assembly of Panicum virgatum.</title>
        <authorList>
            <person name="Lovell J.T."/>
            <person name="Jenkins J."/>
            <person name="Shu S."/>
            <person name="Juenger T.E."/>
            <person name="Schmutz J."/>
        </authorList>
    </citation>
    <scope>NUCLEOTIDE SEQUENCE</scope>
    <source>
        <strain evidence="2">AP13</strain>
    </source>
</reference>
<evidence type="ECO:0000313" key="2">
    <source>
        <dbReference type="EMBL" id="KAG2612202.1"/>
    </source>
</evidence>
<feature type="compositionally biased region" description="Polar residues" evidence="1">
    <location>
        <begin position="13"/>
        <end position="24"/>
    </location>
</feature>
<feature type="region of interest" description="Disordered" evidence="1">
    <location>
        <begin position="1"/>
        <end position="122"/>
    </location>
</feature>
<sequence length="281" mass="30753">MSPSRRVQRSDRLGNSSGFSSKSNLYREARQRRRVWQPMERPLSCSGQREVRGSGGGGGPAASRAPFSAYRCAASSGEALASATASPSPAAEEGRGGGIRPGAMNPLRRASPPSRPLPRRSFLQVRARVWPATPLGGVGGGCPLRPPPPKRTRVRRRPTDPLAGGSLIASAGPGLAAIELGPAKKQVDTDELQKTKQMLEKAKQEVRHKDDSLRKLQGKDQLCKNLQEKMKNLELKSKEHIQSLELKNKDLELRLKEKEDQQSVAELKNSELEPKLKELEH</sequence>
<evidence type="ECO:0000313" key="3">
    <source>
        <dbReference type="Proteomes" id="UP000823388"/>
    </source>
</evidence>
<dbReference type="EMBL" id="CM029043">
    <property type="protein sequence ID" value="KAG2612199.1"/>
    <property type="molecule type" value="Genomic_DNA"/>
</dbReference>
<dbReference type="AlphaFoldDB" id="A0A8T0TJX0"/>
<accession>A0A8T0TJX0</accession>
<dbReference type="EMBL" id="CM029043">
    <property type="protein sequence ID" value="KAG2612200.1"/>
    <property type="molecule type" value="Genomic_DNA"/>
</dbReference>
<keyword evidence="3" id="KW-1185">Reference proteome</keyword>